<accession>A0AAD1Y9P5</accession>
<dbReference type="SMART" id="SM00382">
    <property type="entry name" value="AAA"/>
    <property type="match status" value="1"/>
</dbReference>
<dbReference type="SUPFAM" id="SSF52540">
    <property type="entry name" value="P-loop containing nucleoside triphosphate hydrolases"/>
    <property type="match status" value="1"/>
</dbReference>
<dbReference type="PRINTS" id="PR00364">
    <property type="entry name" value="DISEASERSIST"/>
</dbReference>
<dbReference type="InterPro" id="IPR024983">
    <property type="entry name" value="CHAT_dom"/>
</dbReference>
<dbReference type="InterPro" id="IPR002182">
    <property type="entry name" value="NB-ARC"/>
</dbReference>
<feature type="region of interest" description="Disordered" evidence="2">
    <location>
        <begin position="196"/>
        <end position="215"/>
    </location>
</feature>
<protein>
    <recommendedName>
        <fullName evidence="3">AAA+ ATPase domain-containing protein</fullName>
    </recommendedName>
</protein>
<proteinExistence type="predicted"/>
<sequence length="1344" mass="152631">MGNCCTTDIPSLKQNDTDIQLPKRPPSTKDFKSKSTLCTTLSHPPPDPSKSPSKTHTKDPTTITKSMTAPLSEVEDFEGWKRQDLIGFDPDTPLHIFEGRTTVNSSEEFYKQRFVSKTVYSKREGTAKLDLQETYGLSRISEVELEASEERLRDFEEEKLDVDVGVKDVWRKIVGKAVIRRLTDREAISKKRLFHSKTAQSNDRDSIKSLETPKTIPGTPLQQISQFCSSAYKRLSHYKYNGLSLNFNLNFQNQQITFQTANPGQEQVCVSLKDLEQLQEPSGVEKHILETLKALKQVMESLKNIPNLPKQEEKVIVERKHNSKINITQGNFESLESMENDSHLFSSSDDDNDTQKEENKMPVVREVVSLDEFTHTSPDIEQFITDDEINVLNNEFPEIEEILKIVLEEYQSKIGSSIPKVDSSQLLEKLNNLGKTAEIQKEKLRLAKRALNVKTLQIEKLTSENSFVPLDMAGSRLHLAFMFSSPLIRKFNGKTENVMQLDCQSEIDGIIKVCSEMRYEMKYKSVVATPSNLRNVLTDRPVALHFSGHGIDNTPEYMGLRYRSGKDKGNILLFEDENSMVYHLFEQDLKDLIKTTQTQLEVVVVASCQSQFAGEVFLNAGAKHVVCIMQGQKIGDKSCLLFSKVFYQTLFVKNYNVCTSFQIAKDEVKKVIKEAEANKFILLIQDQDGDDDMYSCCQTSHVCQAITNIKPGDLLNLSPEPSILSIPSKPDFFFGRQQEMYDIIGYLSTHRLVSIIGPPGMGKTTLAMNLVHYLKERQKFPDGMVYINLHGCESAQMFLSKLSLKIRTQCKSILEEYKTRDPSIDDNIFVQGFLKNKQILVILDNCEDPLESDRTNFVNEVDLIIDTCSEVKILVTSRISLGLNSRSTEKSLYLEGLTPEASILCLMNKSPREITNDEIKSLLQSSRSSTGMVKSLSTHPLLILLGGNPQNLSMTASLLRTNSLEAVYKVFKSINSTETPMFKGIYSESQDRNSLASSESNSNFQMITFDVAIESLQETAPKAVELFQMLGLFPDGVRESDLNVLWGDATWIPWKEELIKSSLLLYKISKRGEFIFSLQPYMTFRACKMLDSQPFLKYEYHQRSCDLLKDLCEEIYHEKKTLATKERFSAMEVNILACIYRDIDIRSCRRSSQRQINRASIGTVLMKIIPSKETINFDQDSQSDIDSSYGFQRLNTMKSNSASLSNIELLILYYIVNLILNKFMKNNTIYKICRNKSEMSNLFRANLYKFISFIQFSLGDPSNLQSSHKMALKSINIFAKLDFQLAADEVSGFITDQLKLPVSPDPAVSDPASLLTPERKPAPRTNPIKFVKDQYLSEIVLLII</sequence>
<name>A0AAD1Y9P5_EUPCR</name>
<comment type="caution">
    <text evidence="4">The sequence shown here is derived from an EMBL/GenBank/DDBJ whole genome shotgun (WGS) entry which is preliminary data.</text>
</comment>
<dbReference type="Proteomes" id="UP001295684">
    <property type="component" value="Unassembled WGS sequence"/>
</dbReference>
<evidence type="ECO:0000256" key="2">
    <source>
        <dbReference type="SAM" id="MobiDB-lite"/>
    </source>
</evidence>
<keyword evidence="1" id="KW-0175">Coiled coil</keyword>
<feature type="compositionally biased region" description="Polar residues" evidence="2">
    <location>
        <begin position="1"/>
        <end position="18"/>
    </location>
</feature>
<dbReference type="PANTHER" id="PTHR47691">
    <property type="entry name" value="REGULATOR-RELATED"/>
    <property type="match status" value="1"/>
</dbReference>
<gene>
    <name evidence="4" type="ORF">ECRASSUSDP1_LOCUS28805</name>
</gene>
<evidence type="ECO:0000259" key="3">
    <source>
        <dbReference type="SMART" id="SM00382"/>
    </source>
</evidence>
<keyword evidence="5" id="KW-1185">Reference proteome</keyword>
<organism evidence="4 5">
    <name type="scientific">Euplotes crassus</name>
    <dbReference type="NCBI Taxonomy" id="5936"/>
    <lineage>
        <taxon>Eukaryota</taxon>
        <taxon>Sar</taxon>
        <taxon>Alveolata</taxon>
        <taxon>Ciliophora</taxon>
        <taxon>Intramacronucleata</taxon>
        <taxon>Spirotrichea</taxon>
        <taxon>Hypotrichia</taxon>
        <taxon>Euplotida</taxon>
        <taxon>Euplotidae</taxon>
        <taxon>Moneuplotes</taxon>
    </lineage>
</organism>
<dbReference type="InterPro" id="IPR027417">
    <property type="entry name" value="P-loop_NTPase"/>
</dbReference>
<reference evidence="4" key="1">
    <citation type="submission" date="2023-07" db="EMBL/GenBank/DDBJ databases">
        <authorList>
            <consortium name="AG Swart"/>
            <person name="Singh M."/>
            <person name="Singh A."/>
            <person name="Seah K."/>
            <person name="Emmerich C."/>
        </authorList>
    </citation>
    <scope>NUCLEOTIDE SEQUENCE</scope>
    <source>
        <strain evidence="4">DP1</strain>
    </source>
</reference>
<feature type="domain" description="AAA+ ATPase" evidence="3">
    <location>
        <begin position="749"/>
        <end position="938"/>
    </location>
</feature>
<dbReference type="EMBL" id="CAMPGE010029693">
    <property type="protein sequence ID" value="CAI2387177.1"/>
    <property type="molecule type" value="Genomic_DNA"/>
</dbReference>
<feature type="coiled-coil region" evidence="1">
    <location>
        <begin position="427"/>
        <end position="464"/>
    </location>
</feature>
<dbReference type="InterPro" id="IPR003593">
    <property type="entry name" value="AAA+_ATPase"/>
</dbReference>
<dbReference type="Pfam" id="PF12770">
    <property type="entry name" value="CHAT"/>
    <property type="match status" value="1"/>
</dbReference>
<dbReference type="Pfam" id="PF00931">
    <property type="entry name" value="NB-ARC"/>
    <property type="match status" value="1"/>
</dbReference>
<evidence type="ECO:0000313" key="4">
    <source>
        <dbReference type="EMBL" id="CAI2387177.1"/>
    </source>
</evidence>
<evidence type="ECO:0000256" key="1">
    <source>
        <dbReference type="SAM" id="Coils"/>
    </source>
</evidence>
<evidence type="ECO:0000313" key="5">
    <source>
        <dbReference type="Proteomes" id="UP001295684"/>
    </source>
</evidence>
<feature type="region of interest" description="Disordered" evidence="2">
    <location>
        <begin position="1"/>
        <end position="68"/>
    </location>
</feature>
<dbReference type="Gene3D" id="3.40.50.300">
    <property type="entry name" value="P-loop containing nucleotide triphosphate hydrolases"/>
    <property type="match status" value="1"/>
</dbReference>
<feature type="region of interest" description="Disordered" evidence="2">
    <location>
        <begin position="339"/>
        <end position="361"/>
    </location>
</feature>
<dbReference type="PANTHER" id="PTHR47691:SF3">
    <property type="entry name" value="HTH-TYPE TRANSCRIPTIONAL REGULATOR RV0890C-RELATED"/>
    <property type="match status" value="1"/>
</dbReference>